<dbReference type="InterPro" id="IPR051043">
    <property type="entry name" value="Sulfatase_Mod_Factor_Kinase"/>
</dbReference>
<evidence type="ECO:0000256" key="1">
    <source>
        <dbReference type="SAM" id="MobiDB-lite"/>
    </source>
</evidence>
<dbReference type="GO" id="GO:0016301">
    <property type="term" value="F:kinase activity"/>
    <property type="evidence" value="ECO:0007669"/>
    <property type="project" value="UniProtKB-KW"/>
</dbReference>
<comment type="caution">
    <text evidence="3">The sequence shown here is derived from an EMBL/GenBank/DDBJ whole genome shotgun (WGS) entry which is preliminary data.</text>
</comment>
<dbReference type="Pfam" id="PF03781">
    <property type="entry name" value="FGE-sulfatase"/>
    <property type="match status" value="1"/>
</dbReference>
<evidence type="ECO:0000313" key="3">
    <source>
        <dbReference type="EMBL" id="KFD21500.1"/>
    </source>
</evidence>
<keyword evidence="3" id="KW-0418">Kinase</keyword>
<evidence type="ECO:0000313" key="4">
    <source>
        <dbReference type="Proteomes" id="UP000028602"/>
    </source>
</evidence>
<dbReference type="PANTHER" id="PTHR23150:SF19">
    <property type="entry name" value="FORMYLGLYCINE-GENERATING ENZYME"/>
    <property type="match status" value="1"/>
</dbReference>
<gene>
    <name evidence="3" type="ORF">GTPT_0806</name>
</gene>
<keyword evidence="4" id="KW-1185">Reference proteome</keyword>
<dbReference type="OrthoDB" id="9768004at2"/>
<sequence>MTGQTLSRLSLTALVLVVITGCRDEQKNKADQDALVRTSLDNLVTVKGGEFQMGDFGPLVAEKLPYNFDLDTPLHPVTLSDFRIGKYRVTWGEFNRWLVIQGRDKNVIYQTIFQGKYFSKEDKAALGEIYPATASWQDAREYCQWLGKVSNRSMDLPTEAQWEYAARSRGQFLIYGNSTNRWYYDYDNARNFTSSMHKKPVGSFPPNPLGLYDMMGNGADWVKDWYAKDYYSHSPENDPQGPASGEKKVRRGLIAGTDSYTITRNSKKPDSEWGSEFRCVENSPLK</sequence>
<keyword evidence="3" id="KW-0808">Transferase</keyword>
<dbReference type="GO" id="GO:0120147">
    <property type="term" value="F:formylglycine-generating oxidase activity"/>
    <property type="evidence" value="ECO:0007669"/>
    <property type="project" value="TreeGrafter"/>
</dbReference>
<dbReference type="PANTHER" id="PTHR23150">
    <property type="entry name" value="SULFATASE MODIFYING FACTOR 1, 2"/>
    <property type="match status" value="1"/>
</dbReference>
<dbReference type="Gene3D" id="3.90.1580.10">
    <property type="entry name" value="paralog of FGE (formylglycine-generating enzyme)"/>
    <property type="match status" value="1"/>
</dbReference>
<accession>A0A085JM04</accession>
<dbReference type="SUPFAM" id="SSF56436">
    <property type="entry name" value="C-type lectin-like"/>
    <property type="match status" value="1"/>
</dbReference>
<evidence type="ECO:0000259" key="2">
    <source>
        <dbReference type="Pfam" id="PF03781"/>
    </source>
</evidence>
<feature type="domain" description="Sulfatase-modifying factor enzyme-like" evidence="2">
    <location>
        <begin position="41"/>
        <end position="258"/>
    </location>
</feature>
<proteinExistence type="predicted"/>
<reference evidence="3 4" key="1">
    <citation type="submission" date="2014-05" db="EMBL/GenBank/DDBJ databases">
        <title>ATOL: Assembling a taxonomically balanced genome-scale reconstruction of the evolutionary history of the Enterobacteriaceae.</title>
        <authorList>
            <person name="Plunkett G.III."/>
            <person name="Neeno-Eckwall E.C."/>
            <person name="Glasner J.D."/>
            <person name="Perna N.T."/>
        </authorList>
    </citation>
    <scope>NUCLEOTIDE SEQUENCE [LARGE SCALE GENOMIC DNA]</scope>
    <source>
        <strain evidence="3 4">ATCC 33301</strain>
    </source>
</reference>
<protein>
    <submittedName>
        <fullName evidence="3">Serine/threonine kinase</fullName>
    </submittedName>
</protein>
<dbReference type="RefSeq" id="WP_029991718.1">
    <property type="nucleotide sequence ID" value="NZ_ATMJ01000079.1"/>
</dbReference>
<dbReference type="EMBL" id="JMPR01000015">
    <property type="protein sequence ID" value="KFD21500.1"/>
    <property type="molecule type" value="Genomic_DNA"/>
</dbReference>
<dbReference type="InterPro" id="IPR005532">
    <property type="entry name" value="SUMF_dom"/>
</dbReference>
<dbReference type="InterPro" id="IPR016187">
    <property type="entry name" value="CTDL_fold"/>
</dbReference>
<dbReference type="Proteomes" id="UP000028602">
    <property type="component" value="Unassembled WGS sequence"/>
</dbReference>
<dbReference type="InterPro" id="IPR042095">
    <property type="entry name" value="SUMF_sf"/>
</dbReference>
<organism evidence="3 4">
    <name type="scientific">Tatumella ptyseos ATCC 33301</name>
    <dbReference type="NCBI Taxonomy" id="1005995"/>
    <lineage>
        <taxon>Bacteria</taxon>
        <taxon>Pseudomonadati</taxon>
        <taxon>Pseudomonadota</taxon>
        <taxon>Gammaproteobacteria</taxon>
        <taxon>Enterobacterales</taxon>
        <taxon>Erwiniaceae</taxon>
        <taxon>Tatumella</taxon>
    </lineage>
</organism>
<feature type="region of interest" description="Disordered" evidence="1">
    <location>
        <begin position="233"/>
        <end position="286"/>
    </location>
</feature>
<name>A0A085JM04_9GAMM</name>
<dbReference type="eggNOG" id="COG1262">
    <property type="taxonomic scope" value="Bacteria"/>
</dbReference>
<dbReference type="AlphaFoldDB" id="A0A085JM04"/>